<reference evidence="5 6" key="1">
    <citation type="submission" date="2017-06" db="EMBL/GenBank/DDBJ databases">
        <authorList>
            <person name="Kim H.J."/>
            <person name="Triplett B.A."/>
        </authorList>
    </citation>
    <scope>NUCLEOTIDE SEQUENCE [LARGE SCALE GENOMIC DNA]</scope>
    <source>
        <strain evidence="5 6">B29T1</strain>
    </source>
</reference>
<dbReference type="Proteomes" id="UP000197065">
    <property type="component" value="Unassembled WGS sequence"/>
</dbReference>
<dbReference type="AlphaFoldDB" id="A0A212QQ65"/>
<accession>A0A212QQ65</accession>
<dbReference type="InterPro" id="IPR036390">
    <property type="entry name" value="WH_DNA-bd_sf"/>
</dbReference>
<dbReference type="Pfam" id="PF04079">
    <property type="entry name" value="SMC_ScpB"/>
    <property type="match status" value="1"/>
</dbReference>
<evidence type="ECO:0000313" key="5">
    <source>
        <dbReference type="EMBL" id="SNB61538.1"/>
    </source>
</evidence>
<dbReference type="PANTHER" id="PTHR34298:SF2">
    <property type="entry name" value="SEGREGATION AND CONDENSATION PROTEIN B"/>
    <property type="match status" value="1"/>
</dbReference>
<dbReference type="SUPFAM" id="SSF46785">
    <property type="entry name" value="Winged helix' DNA-binding domain"/>
    <property type="match status" value="2"/>
</dbReference>
<keyword evidence="3" id="KW-0159">Chromosome partition</keyword>
<keyword evidence="2" id="KW-0132">Cell division</keyword>
<dbReference type="GO" id="GO:0051301">
    <property type="term" value="P:cell division"/>
    <property type="evidence" value="ECO:0007669"/>
    <property type="project" value="UniProtKB-KW"/>
</dbReference>
<dbReference type="InterPro" id="IPR036388">
    <property type="entry name" value="WH-like_DNA-bd_sf"/>
</dbReference>
<dbReference type="EMBL" id="FYEH01000002">
    <property type="protein sequence ID" value="SNB61538.1"/>
    <property type="molecule type" value="Genomic_DNA"/>
</dbReference>
<evidence type="ECO:0000256" key="2">
    <source>
        <dbReference type="ARBA" id="ARBA00022618"/>
    </source>
</evidence>
<evidence type="ECO:0000256" key="1">
    <source>
        <dbReference type="ARBA" id="ARBA00022490"/>
    </source>
</evidence>
<keyword evidence="4" id="KW-0131">Cell cycle</keyword>
<evidence type="ECO:0000256" key="4">
    <source>
        <dbReference type="ARBA" id="ARBA00023306"/>
    </source>
</evidence>
<dbReference type="GO" id="GO:0051304">
    <property type="term" value="P:chromosome separation"/>
    <property type="evidence" value="ECO:0007669"/>
    <property type="project" value="InterPro"/>
</dbReference>
<organism evidence="5 6">
    <name type="scientific">Arboricoccus pini</name>
    <dbReference type="NCBI Taxonomy" id="1963835"/>
    <lineage>
        <taxon>Bacteria</taxon>
        <taxon>Pseudomonadati</taxon>
        <taxon>Pseudomonadota</taxon>
        <taxon>Alphaproteobacteria</taxon>
        <taxon>Geminicoccales</taxon>
        <taxon>Geminicoccaceae</taxon>
        <taxon>Arboricoccus</taxon>
    </lineage>
</organism>
<proteinExistence type="predicted"/>
<keyword evidence="6" id="KW-1185">Reference proteome</keyword>
<dbReference type="RefSeq" id="WP_088560125.1">
    <property type="nucleotide sequence ID" value="NZ_FYEH01000002.1"/>
</dbReference>
<dbReference type="NCBIfam" id="TIGR00281">
    <property type="entry name" value="SMC-Scp complex subunit ScpB"/>
    <property type="match status" value="1"/>
</dbReference>
<protein>
    <submittedName>
        <fullName evidence="5">Condensin subunit ScpB</fullName>
    </submittedName>
</protein>
<keyword evidence="1" id="KW-0963">Cytoplasm</keyword>
<sequence length="194" mass="21055">MSAIHLVETEAAGEPAKVDAKAIVEALLFASPEPLSEREIQAQLGALGDALTLLHSLRADYVGRGIRLEGREGRWAFRTAPELAPHLTRVLRPKRRLSKAAMETLSIIAYRQPVTRAEIEAIRGVAISAGTLDLLVDTGWVTPKGRRDAPGRPVTWVTTPGFLDHFDLQSLSDLPRLEELEGAGLFNPPAEPSA</sequence>
<dbReference type="OrthoDB" id="9806226at2"/>
<name>A0A212QQ65_9PROT</name>
<dbReference type="PANTHER" id="PTHR34298">
    <property type="entry name" value="SEGREGATION AND CONDENSATION PROTEIN B"/>
    <property type="match status" value="1"/>
</dbReference>
<gene>
    <name evidence="5" type="ORF">SAMN07250955_102278</name>
</gene>
<evidence type="ECO:0000256" key="3">
    <source>
        <dbReference type="ARBA" id="ARBA00022829"/>
    </source>
</evidence>
<dbReference type="InterPro" id="IPR005234">
    <property type="entry name" value="ScpB_csome_segregation"/>
</dbReference>
<dbReference type="PIRSF" id="PIRSF019345">
    <property type="entry name" value="ScpB"/>
    <property type="match status" value="1"/>
</dbReference>
<evidence type="ECO:0000313" key="6">
    <source>
        <dbReference type="Proteomes" id="UP000197065"/>
    </source>
</evidence>
<dbReference type="Gene3D" id="1.10.10.10">
    <property type="entry name" value="Winged helix-like DNA-binding domain superfamily/Winged helix DNA-binding domain"/>
    <property type="match status" value="2"/>
</dbReference>